<feature type="coiled-coil region" evidence="5">
    <location>
        <begin position="230"/>
        <end position="257"/>
    </location>
</feature>
<dbReference type="Proteomes" id="UP001150904">
    <property type="component" value="Unassembled WGS sequence"/>
</dbReference>
<dbReference type="PROSITE" id="PS00211">
    <property type="entry name" value="ABC_TRANSPORTER_1"/>
    <property type="match status" value="1"/>
</dbReference>
<dbReference type="GO" id="GO:0016020">
    <property type="term" value="C:membrane"/>
    <property type="evidence" value="ECO:0007669"/>
    <property type="project" value="UniProtKB-SubCell"/>
</dbReference>
<proteinExistence type="predicted"/>
<protein>
    <recommendedName>
        <fullName evidence="6">ABC transporter domain-containing protein</fullName>
    </recommendedName>
</protein>
<dbReference type="EMBL" id="JAPQKR010000012">
    <property type="protein sequence ID" value="KAJ5204981.1"/>
    <property type="molecule type" value="Genomic_DNA"/>
</dbReference>
<evidence type="ECO:0000256" key="3">
    <source>
        <dbReference type="ARBA" id="ARBA00022741"/>
    </source>
</evidence>
<dbReference type="FunFam" id="3.40.50.300:FF:003119">
    <property type="entry name" value="ABC ATPase, putative (AFU_orthologue AFUA_1G16440)"/>
    <property type="match status" value="1"/>
</dbReference>
<dbReference type="InterPro" id="IPR027417">
    <property type="entry name" value="P-loop_NTPase"/>
</dbReference>
<organism evidence="7 8">
    <name type="scientific">Penicillium cinerascens</name>
    <dbReference type="NCBI Taxonomy" id="70096"/>
    <lineage>
        <taxon>Eukaryota</taxon>
        <taxon>Fungi</taxon>
        <taxon>Dikarya</taxon>
        <taxon>Ascomycota</taxon>
        <taxon>Pezizomycotina</taxon>
        <taxon>Eurotiomycetes</taxon>
        <taxon>Eurotiomycetidae</taxon>
        <taxon>Eurotiales</taxon>
        <taxon>Aspergillaceae</taxon>
        <taxon>Penicillium</taxon>
    </lineage>
</organism>
<dbReference type="OrthoDB" id="2110130at2759"/>
<comment type="caution">
    <text evidence="7">The sequence shown here is derived from an EMBL/GenBank/DDBJ whole genome shotgun (WGS) entry which is preliminary data.</text>
</comment>
<reference evidence="7" key="2">
    <citation type="journal article" date="2023" name="IMA Fungus">
        <title>Comparative genomic study of the Penicillium genus elucidates a diverse pangenome and 15 lateral gene transfer events.</title>
        <authorList>
            <person name="Petersen C."/>
            <person name="Sorensen T."/>
            <person name="Nielsen M.R."/>
            <person name="Sondergaard T.E."/>
            <person name="Sorensen J.L."/>
            <person name="Fitzpatrick D.A."/>
            <person name="Frisvad J.C."/>
            <person name="Nielsen K.L."/>
        </authorList>
    </citation>
    <scope>NUCLEOTIDE SEQUENCE</scope>
    <source>
        <strain evidence="7">IBT 15544</strain>
    </source>
</reference>
<dbReference type="PANTHER" id="PTHR19211">
    <property type="entry name" value="ATP-BINDING TRANSPORT PROTEIN-RELATED"/>
    <property type="match status" value="1"/>
</dbReference>
<feature type="domain" description="ABC transporter" evidence="6">
    <location>
        <begin position="45"/>
        <end position="377"/>
    </location>
</feature>
<dbReference type="SUPFAM" id="SSF52540">
    <property type="entry name" value="P-loop containing nucleoside triphosphate hydrolases"/>
    <property type="match status" value="2"/>
</dbReference>
<dbReference type="Gene3D" id="3.40.50.300">
    <property type="entry name" value="P-loop containing nucleotide triphosphate hydrolases"/>
    <property type="match status" value="2"/>
</dbReference>
<reference evidence="7" key="1">
    <citation type="submission" date="2022-12" db="EMBL/GenBank/DDBJ databases">
        <authorList>
            <person name="Petersen C."/>
        </authorList>
    </citation>
    <scope>NUCLEOTIDE SEQUENCE</scope>
    <source>
        <strain evidence="7">IBT 15544</strain>
    </source>
</reference>
<dbReference type="InterPro" id="IPR032781">
    <property type="entry name" value="ABC_tran_Xtn"/>
</dbReference>
<dbReference type="Pfam" id="PF12848">
    <property type="entry name" value="ABC_tran_Xtn"/>
    <property type="match status" value="1"/>
</dbReference>
<dbReference type="InterPro" id="IPR003439">
    <property type="entry name" value="ABC_transporter-like_ATP-bd"/>
</dbReference>
<evidence type="ECO:0000259" key="6">
    <source>
        <dbReference type="PROSITE" id="PS50893"/>
    </source>
</evidence>
<gene>
    <name evidence="7" type="ORF">N7498_005860</name>
</gene>
<evidence type="ECO:0000256" key="2">
    <source>
        <dbReference type="ARBA" id="ARBA00022737"/>
    </source>
</evidence>
<dbReference type="SMART" id="SM00382">
    <property type="entry name" value="AAA"/>
    <property type="match status" value="2"/>
</dbReference>
<dbReference type="GO" id="GO:0005524">
    <property type="term" value="F:ATP binding"/>
    <property type="evidence" value="ECO:0007669"/>
    <property type="project" value="UniProtKB-KW"/>
</dbReference>
<dbReference type="Pfam" id="PF00005">
    <property type="entry name" value="ABC_tran"/>
    <property type="match status" value="2"/>
</dbReference>
<evidence type="ECO:0000256" key="1">
    <source>
        <dbReference type="ARBA" id="ARBA00004141"/>
    </source>
</evidence>
<evidence type="ECO:0000313" key="8">
    <source>
        <dbReference type="Proteomes" id="UP001150904"/>
    </source>
</evidence>
<accession>A0A9W9T0S2</accession>
<sequence length="733" mass="81265">MTTILASCKQTRFHLLDDNPSSEVDVDGLGIVVTSSAPAEDVNKFKVKGKSKAKAEGRELISDGHLRLKGGIHYGLLGRNGTGKSTLLRAMAEKLIPGISHATRIAILQQTDEEDGPGGNASLKLGMSVLESVLSSDEARNEAVRMADFLSKSFETENPLEPVKAIRKIRYQHAEKMLFLAHKNANLKSGARGLQARKLLKEAEAKLESTQEMVAQEPDSIDADVIQTDTQEAVEMLQNLQSQLEQMNLADMEKEARRILLGLGFTEDAFGKKVSTLSGGWRMRCMLASILIQKPDIMILDEPTNFLDLLGVVWLENYLQRLREDSETTIVLVSHDRDFINAVCEEIVILRDQKLNYFRGNLAAYEQNFEEQKLYLGRMKEAQERQIAHMEASIQQNLKIGKKTNDENKLRQAKSRQKKVDDRMGLQVSATGGRFKLNRDRVGYHLSSRAEIEVPTDEKGATMSLPAATELRFPGPLVSLEGITFKYKKDDRVVLDDINLVVHIGDRVGIMGLNGSGKTTLIRVLNGQTPPTKGKVSTHSRLKVGYYGQHSVEELQERGGGEPGLTALGLLMAESEGSLKEGEVRGLLASMGLQGRIASDVPVAKLSGGQLVRLALARIVWSAPQLLILDEITTHLDFHTVTALATALSSFNGAIILVSHDRFLVRTVIEGKRDTEHKLDEDFEGLEEEEEEETKSRRRSVYVLKAGKLNEQTKGVEQFEQSLVKRVQKMLVA</sequence>
<dbReference type="CDD" id="cd03221">
    <property type="entry name" value="ABCF_EF-3"/>
    <property type="match status" value="1"/>
</dbReference>
<dbReference type="AlphaFoldDB" id="A0A9W9T0S2"/>
<comment type="subcellular location">
    <subcellularLocation>
        <location evidence="1">Membrane</location>
        <topology evidence="1">Multi-pass membrane protein</topology>
    </subcellularLocation>
</comment>
<dbReference type="GeneID" id="83180223"/>
<keyword evidence="5" id="KW-0175">Coiled coil</keyword>
<dbReference type="PANTHER" id="PTHR19211:SF135">
    <property type="entry name" value="ATPASE, PUTATIVE (AFU_ORTHOLOGUE AFUA_1G16440)-RELATED"/>
    <property type="match status" value="1"/>
</dbReference>
<dbReference type="FunFam" id="3.40.50.300:FF:000011">
    <property type="entry name" value="Putative ABC transporter ATP-binding component"/>
    <property type="match status" value="1"/>
</dbReference>
<name>A0A9W9T0S2_9EURO</name>
<dbReference type="InterPro" id="IPR017871">
    <property type="entry name" value="ABC_transporter-like_CS"/>
</dbReference>
<keyword evidence="8" id="KW-1185">Reference proteome</keyword>
<evidence type="ECO:0000313" key="7">
    <source>
        <dbReference type="EMBL" id="KAJ5204981.1"/>
    </source>
</evidence>
<dbReference type="InterPro" id="IPR003593">
    <property type="entry name" value="AAA+_ATPase"/>
</dbReference>
<keyword evidence="3" id="KW-0547">Nucleotide-binding</keyword>
<dbReference type="RefSeq" id="XP_058309460.1">
    <property type="nucleotide sequence ID" value="XM_058452922.1"/>
</dbReference>
<keyword evidence="2" id="KW-0677">Repeat</keyword>
<evidence type="ECO:0000256" key="5">
    <source>
        <dbReference type="SAM" id="Coils"/>
    </source>
</evidence>
<dbReference type="PROSITE" id="PS50893">
    <property type="entry name" value="ABC_TRANSPORTER_2"/>
    <property type="match status" value="2"/>
</dbReference>
<keyword evidence="4" id="KW-0067">ATP-binding</keyword>
<evidence type="ECO:0000256" key="4">
    <source>
        <dbReference type="ARBA" id="ARBA00022840"/>
    </source>
</evidence>
<dbReference type="GO" id="GO:0016887">
    <property type="term" value="F:ATP hydrolysis activity"/>
    <property type="evidence" value="ECO:0007669"/>
    <property type="project" value="InterPro"/>
</dbReference>
<feature type="domain" description="ABC transporter" evidence="6">
    <location>
        <begin position="478"/>
        <end position="731"/>
    </location>
</feature>
<dbReference type="InterPro" id="IPR050611">
    <property type="entry name" value="ABCF"/>
</dbReference>